<dbReference type="Gene3D" id="1.25.40.10">
    <property type="entry name" value="Tetratricopeptide repeat domain"/>
    <property type="match status" value="1"/>
</dbReference>
<dbReference type="Gene3D" id="3.40.50.300">
    <property type="entry name" value="P-loop containing nucleotide triphosphate hydrolases"/>
    <property type="match status" value="1"/>
</dbReference>
<dbReference type="OrthoDB" id="1534087at2759"/>
<proteinExistence type="predicted"/>
<dbReference type="Proteomes" id="UP000736335">
    <property type="component" value="Unassembled WGS sequence"/>
</dbReference>
<reference evidence="3" key="2">
    <citation type="submission" date="2020-11" db="EMBL/GenBank/DDBJ databases">
        <authorList>
            <consortium name="DOE Joint Genome Institute"/>
            <person name="Kuo A."/>
            <person name="Miyauchi S."/>
            <person name="Kiss E."/>
            <person name="Drula E."/>
            <person name="Kohler A."/>
            <person name="Sanchez-Garcia M."/>
            <person name="Andreopoulos B."/>
            <person name="Barry K.W."/>
            <person name="Bonito G."/>
            <person name="Buee M."/>
            <person name="Carver A."/>
            <person name="Chen C."/>
            <person name="Cichocki N."/>
            <person name="Clum A."/>
            <person name="Culley D."/>
            <person name="Crous P.W."/>
            <person name="Fauchery L."/>
            <person name="Girlanda M."/>
            <person name="Hayes R."/>
            <person name="Keri Z."/>
            <person name="Labutti K."/>
            <person name="Lipzen A."/>
            <person name="Lombard V."/>
            <person name="Magnuson J."/>
            <person name="Maillard F."/>
            <person name="Morin E."/>
            <person name="Murat C."/>
            <person name="Nolan M."/>
            <person name="Ohm R."/>
            <person name="Pangilinan J."/>
            <person name="Pereira M."/>
            <person name="Perotto S."/>
            <person name="Peter M."/>
            <person name="Riley R."/>
            <person name="Sitrit Y."/>
            <person name="Stielow B."/>
            <person name="Szollosi G."/>
            <person name="Zifcakova L."/>
            <person name="Stursova M."/>
            <person name="Spatafora J.W."/>
            <person name="Tedersoo L."/>
            <person name="Vaario L.-M."/>
            <person name="Yamada A."/>
            <person name="Yan M."/>
            <person name="Wang P."/>
            <person name="Xu J."/>
            <person name="Bruns T."/>
            <person name="Baldrian P."/>
            <person name="Vilgalys R."/>
            <person name="Henrissat B."/>
            <person name="Grigoriev I.V."/>
            <person name="Hibbett D."/>
            <person name="Nagy L.G."/>
            <person name="Martin F.M."/>
        </authorList>
    </citation>
    <scope>NUCLEOTIDE SEQUENCE</scope>
    <source>
        <strain evidence="3">UH-Tt-Lm1</strain>
    </source>
</reference>
<dbReference type="SUPFAM" id="SSF48452">
    <property type="entry name" value="TPR-like"/>
    <property type="match status" value="1"/>
</dbReference>
<evidence type="ECO:0000313" key="4">
    <source>
        <dbReference type="Proteomes" id="UP000736335"/>
    </source>
</evidence>
<feature type="region of interest" description="Disordered" evidence="2">
    <location>
        <begin position="174"/>
        <end position="196"/>
    </location>
</feature>
<dbReference type="InterPro" id="IPR036537">
    <property type="entry name" value="Adaptor_Cbl_N_dom_sf"/>
</dbReference>
<dbReference type="SMART" id="SM00028">
    <property type="entry name" value="TPR"/>
    <property type="match status" value="4"/>
</dbReference>
<dbReference type="Gene3D" id="1.20.930.20">
    <property type="entry name" value="Adaptor protein Cbl, N-terminal domain"/>
    <property type="match status" value="1"/>
</dbReference>
<dbReference type="InterPro" id="IPR019734">
    <property type="entry name" value="TPR_rpt"/>
</dbReference>
<comment type="caution">
    <text evidence="3">The sequence shown here is derived from an EMBL/GenBank/DDBJ whole genome shotgun (WGS) entry which is preliminary data.</text>
</comment>
<organism evidence="3 4">
    <name type="scientific">Thelephora terrestris</name>
    <dbReference type="NCBI Taxonomy" id="56493"/>
    <lineage>
        <taxon>Eukaryota</taxon>
        <taxon>Fungi</taxon>
        <taxon>Dikarya</taxon>
        <taxon>Basidiomycota</taxon>
        <taxon>Agaricomycotina</taxon>
        <taxon>Agaricomycetes</taxon>
        <taxon>Thelephorales</taxon>
        <taxon>Thelephoraceae</taxon>
        <taxon>Thelephora</taxon>
    </lineage>
</organism>
<gene>
    <name evidence="3" type="ORF">BJ322DRAFT_9175</name>
</gene>
<keyword evidence="4" id="KW-1185">Reference proteome</keyword>
<dbReference type="InterPro" id="IPR027417">
    <property type="entry name" value="P-loop_NTPase"/>
</dbReference>
<dbReference type="EMBL" id="WIUZ02000001">
    <property type="protein sequence ID" value="KAF9792061.1"/>
    <property type="molecule type" value="Genomic_DNA"/>
</dbReference>
<feature type="coiled-coil region" evidence="1">
    <location>
        <begin position="88"/>
        <end position="115"/>
    </location>
</feature>
<name>A0A9P6LC34_9AGAM</name>
<dbReference type="Pfam" id="PF13424">
    <property type="entry name" value="TPR_12"/>
    <property type="match status" value="1"/>
</dbReference>
<evidence type="ECO:0000313" key="3">
    <source>
        <dbReference type="EMBL" id="KAF9792061.1"/>
    </source>
</evidence>
<evidence type="ECO:0000256" key="1">
    <source>
        <dbReference type="SAM" id="Coils"/>
    </source>
</evidence>
<sequence>MATNSQQPTEWDGVASTLNVFIEAFNRAKEISEIKPARAIFGSVAVILATIEESFHKQQNYIKLGQHCVDICRVLDRGTRGKRMERLSQSVREAMDQLMTTVAEIERKVKEQRERSLASRIFHARRDRGKIAAWTSDLKRILKIFDTELAIDTNVAVSNTQDMVLGIHRAVVKPQGASDGGNSPTHTSVRGEFPPQPPRACFGRDELIEKVVDLAENFEPVALIGAGGIGKTSIALKVLHHDRIKKRFGENRRFIRCDKFPASSLPQFLNRLSKVIGAGIENPEDLTPLRPFLSSKKMLLFLDNAESVLDPQGMDAREIYETVQELSRFSNICLGITSRITTVPPHFKRPIIPTLSPEAACDIFYSIHNNGGRSEVISDLTRQLDFHALSITLLATTASHNLWDYTRLAKEWNVQRARVLQTDHNESLAATIELSLASRTFRNLGPHARDLLEVIAFLPQGIDEKNLDWLFPTIINRENIFDKFCVLSLTSRSNNFITMLAPIRDHLRPQNPSLSPLLCATKDQYFSRLSVNVDPQEPGFEEARWIVSEDVNAEHLLEVFTSIETNSDVVWGACIGFIRHLYCHKRRHTVLGPRVEGLADDHPSKPGCLIELSRLSSVLGNPLDQKRLLSEALKLVGERKDDSQVARTLCLLSKANRALGLHDEGVEQTKEALAIYERLGDTINQADCWKTLAWLFHMGERLDDAEAAGLRAIELSREKGREFLLCQSHRSLGNIYGAKKEKEKAVHHLEQALEIASIFEWRGELFGNNYALAALLTRQDEFDKAHSHIDQAKAHAADDPLHLGRATRFKAHILYRQRQLEDALSEALGALEIFKKLGASMDTTRCNDLIKQIEQAIAGELRIVCCLSFWLTSLSVRDAPSGSLTTPSPGH</sequence>
<dbReference type="InterPro" id="IPR059179">
    <property type="entry name" value="MLKL-like_MCAfunc"/>
</dbReference>
<dbReference type="SUPFAM" id="SSF52540">
    <property type="entry name" value="P-loop containing nucleoside triphosphate hydrolases"/>
    <property type="match status" value="1"/>
</dbReference>
<dbReference type="PANTHER" id="PTHR47691">
    <property type="entry name" value="REGULATOR-RELATED"/>
    <property type="match status" value="1"/>
</dbReference>
<evidence type="ECO:0008006" key="5">
    <source>
        <dbReference type="Google" id="ProtNLM"/>
    </source>
</evidence>
<dbReference type="PANTHER" id="PTHR47691:SF3">
    <property type="entry name" value="HTH-TYPE TRANSCRIPTIONAL REGULATOR RV0890C-RELATED"/>
    <property type="match status" value="1"/>
</dbReference>
<protein>
    <recommendedName>
        <fullName evidence="5">TPR-like protein</fullName>
    </recommendedName>
</protein>
<dbReference type="AlphaFoldDB" id="A0A9P6LC34"/>
<accession>A0A9P6LC34</accession>
<evidence type="ECO:0000256" key="2">
    <source>
        <dbReference type="SAM" id="MobiDB-lite"/>
    </source>
</evidence>
<dbReference type="InterPro" id="IPR011990">
    <property type="entry name" value="TPR-like_helical_dom_sf"/>
</dbReference>
<dbReference type="GO" id="GO:0007166">
    <property type="term" value="P:cell surface receptor signaling pathway"/>
    <property type="evidence" value="ECO:0007669"/>
    <property type="project" value="InterPro"/>
</dbReference>
<reference evidence="3" key="1">
    <citation type="journal article" date="2020" name="Nat. Commun.">
        <title>Large-scale genome sequencing of mycorrhizal fungi provides insights into the early evolution of symbiotic traits.</title>
        <authorList>
            <person name="Miyauchi S."/>
            <person name="Kiss E."/>
            <person name="Kuo A."/>
            <person name="Drula E."/>
            <person name="Kohler A."/>
            <person name="Sanchez-Garcia M."/>
            <person name="Morin E."/>
            <person name="Andreopoulos B."/>
            <person name="Barry K.W."/>
            <person name="Bonito G."/>
            <person name="Buee M."/>
            <person name="Carver A."/>
            <person name="Chen C."/>
            <person name="Cichocki N."/>
            <person name="Clum A."/>
            <person name="Culley D."/>
            <person name="Crous P.W."/>
            <person name="Fauchery L."/>
            <person name="Girlanda M."/>
            <person name="Hayes R.D."/>
            <person name="Keri Z."/>
            <person name="LaButti K."/>
            <person name="Lipzen A."/>
            <person name="Lombard V."/>
            <person name="Magnuson J."/>
            <person name="Maillard F."/>
            <person name="Murat C."/>
            <person name="Nolan M."/>
            <person name="Ohm R.A."/>
            <person name="Pangilinan J."/>
            <person name="Pereira M.F."/>
            <person name="Perotto S."/>
            <person name="Peter M."/>
            <person name="Pfister S."/>
            <person name="Riley R."/>
            <person name="Sitrit Y."/>
            <person name="Stielow J.B."/>
            <person name="Szollosi G."/>
            <person name="Zifcakova L."/>
            <person name="Stursova M."/>
            <person name="Spatafora J.W."/>
            <person name="Tedersoo L."/>
            <person name="Vaario L.M."/>
            <person name="Yamada A."/>
            <person name="Yan M."/>
            <person name="Wang P."/>
            <person name="Xu J."/>
            <person name="Bruns T."/>
            <person name="Baldrian P."/>
            <person name="Vilgalys R."/>
            <person name="Dunand C."/>
            <person name="Henrissat B."/>
            <person name="Grigoriev I.V."/>
            <person name="Hibbett D."/>
            <person name="Nagy L.G."/>
            <person name="Martin F.M."/>
        </authorList>
    </citation>
    <scope>NUCLEOTIDE SEQUENCE</scope>
    <source>
        <strain evidence="3">UH-Tt-Lm1</strain>
    </source>
</reference>
<keyword evidence="1" id="KW-0175">Coiled coil</keyword>
<dbReference type="CDD" id="cd21037">
    <property type="entry name" value="MLKL_NTD"/>
    <property type="match status" value="1"/>
</dbReference>